<organism evidence="1 2">
    <name type="scientific">Hibiscus sabdariffa</name>
    <name type="common">roselle</name>
    <dbReference type="NCBI Taxonomy" id="183260"/>
    <lineage>
        <taxon>Eukaryota</taxon>
        <taxon>Viridiplantae</taxon>
        <taxon>Streptophyta</taxon>
        <taxon>Embryophyta</taxon>
        <taxon>Tracheophyta</taxon>
        <taxon>Spermatophyta</taxon>
        <taxon>Magnoliopsida</taxon>
        <taxon>eudicotyledons</taxon>
        <taxon>Gunneridae</taxon>
        <taxon>Pentapetalae</taxon>
        <taxon>rosids</taxon>
        <taxon>malvids</taxon>
        <taxon>Malvales</taxon>
        <taxon>Malvaceae</taxon>
        <taxon>Malvoideae</taxon>
        <taxon>Hibiscus</taxon>
    </lineage>
</organism>
<evidence type="ECO:0000313" key="2">
    <source>
        <dbReference type="Proteomes" id="UP001472677"/>
    </source>
</evidence>
<dbReference type="Proteomes" id="UP001472677">
    <property type="component" value="Unassembled WGS sequence"/>
</dbReference>
<dbReference type="EMBL" id="JBBPBM010000006">
    <property type="protein sequence ID" value="KAK8578914.1"/>
    <property type="molecule type" value="Genomic_DNA"/>
</dbReference>
<protein>
    <submittedName>
        <fullName evidence="1">Uncharacterized protein</fullName>
    </submittedName>
</protein>
<comment type="caution">
    <text evidence="1">The sequence shown here is derived from an EMBL/GenBank/DDBJ whole genome shotgun (WGS) entry which is preliminary data.</text>
</comment>
<accession>A0ABR2FDD6</accession>
<sequence length="174" mass="19977">MTVNAMVTQSGEWDWQTLNLVLPYHVLQHIAVVLPPRLGLGNDLPSWRWETDKHFSIKSAYQSLVNVEESINNIDWKMVWKLAVLHPSSARNPDKWSIRFPVFCWQLWKHRCSVIFDATFVECGDFLDRCNRLTNEYASAAATPARTVSPNSVVNSCQYLPIELSTVHDIILHA</sequence>
<keyword evidence="2" id="KW-1185">Reference proteome</keyword>
<reference evidence="1 2" key="1">
    <citation type="journal article" date="2024" name="G3 (Bethesda)">
        <title>Genome assembly of Hibiscus sabdariffa L. provides insights into metabolisms of medicinal natural products.</title>
        <authorList>
            <person name="Kim T."/>
        </authorList>
    </citation>
    <scope>NUCLEOTIDE SEQUENCE [LARGE SCALE GENOMIC DNA]</scope>
    <source>
        <strain evidence="1">TK-2024</strain>
        <tissue evidence="1">Old leaves</tissue>
    </source>
</reference>
<proteinExistence type="predicted"/>
<name>A0ABR2FDD6_9ROSI</name>
<evidence type="ECO:0000313" key="1">
    <source>
        <dbReference type="EMBL" id="KAK8578914.1"/>
    </source>
</evidence>
<gene>
    <name evidence="1" type="ORF">V6N12_069258</name>
</gene>